<sequence length="152" mass="17547">MHTRPKRRVFYWENELKRSEAEWDAIKQAYQSTDMRVSEICTTYDLSPATLYARARNQKWEKRTHRKKRLDADGFRQRLAAILDLKLSEIEQDLAGAKTADLTAIANLLKLFDKADGTAGETKKTATPSPKELAALRQRIHDRIDTLRCDAK</sequence>
<accession>A0A2R4MGQ4</accession>
<name>A0A2R4MGQ4_9HYPH</name>
<dbReference type="Proteomes" id="UP000258927">
    <property type="component" value="Chromosome"/>
</dbReference>
<organism evidence="1 2">
    <name type="scientific">Maritalea myrionectae</name>
    <dbReference type="NCBI Taxonomy" id="454601"/>
    <lineage>
        <taxon>Bacteria</taxon>
        <taxon>Pseudomonadati</taxon>
        <taxon>Pseudomonadota</taxon>
        <taxon>Alphaproteobacteria</taxon>
        <taxon>Hyphomicrobiales</taxon>
        <taxon>Devosiaceae</taxon>
        <taxon>Maritalea</taxon>
    </lineage>
</organism>
<protein>
    <submittedName>
        <fullName evidence="1">Uncharacterized protein</fullName>
    </submittedName>
</protein>
<dbReference type="KEGG" id="mmyr:MXMO3_02633"/>
<keyword evidence="2" id="KW-1185">Reference proteome</keyword>
<proteinExistence type="predicted"/>
<dbReference type="AlphaFoldDB" id="A0A2R4MGQ4"/>
<evidence type="ECO:0000313" key="1">
    <source>
        <dbReference type="EMBL" id="AVX05145.1"/>
    </source>
</evidence>
<evidence type="ECO:0000313" key="2">
    <source>
        <dbReference type="Proteomes" id="UP000258927"/>
    </source>
</evidence>
<reference evidence="1 2" key="1">
    <citation type="submission" date="2017-05" db="EMBL/GenBank/DDBJ databases">
        <title>Genome Analysis of Maritalea myrionectae HL2708#5.</title>
        <authorList>
            <consortium name="Cotde Inc.-PKNU"/>
            <person name="Jang D."/>
            <person name="Oh H.-M."/>
        </authorList>
    </citation>
    <scope>NUCLEOTIDE SEQUENCE [LARGE SCALE GENOMIC DNA]</scope>
    <source>
        <strain evidence="1 2">HL2708#5</strain>
    </source>
</reference>
<dbReference type="EMBL" id="CP021330">
    <property type="protein sequence ID" value="AVX05145.1"/>
    <property type="molecule type" value="Genomic_DNA"/>
</dbReference>
<gene>
    <name evidence="1" type="ORF">MXMO3_02633</name>
</gene>
<dbReference type="STRING" id="1122213.GCA_000423365_00269"/>